<comment type="caution">
    <text evidence="1">The sequence shown here is derived from an EMBL/GenBank/DDBJ whole genome shotgun (WGS) entry which is preliminary data.</text>
</comment>
<gene>
    <name evidence="1" type="ORF">DPEC_G00176540</name>
</gene>
<evidence type="ECO:0000313" key="1">
    <source>
        <dbReference type="EMBL" id="KAJ8002121.1"/>
    </source>
</evidence>
<accession>A0ACC2GF30</accession>
<proteinExistence type="predicted"/>
<protein>
    <submittedName>
        <fullName evidence="1">Uncharacterized protein</fullName>
    </submittedName>
</protein>
<reference evidence="1" key="1">
    <citation type="submission" date="2021-05" db="EMBL/GenBank/DDBJ databases">
        <authorList>
            <person name="Pan Q."/>
            <person name="Jouanno E."/>
            <person name="Zahm M."/>
            <person name="Klopp C."/>
            <person name="Cabau C."/>
            <person name="Louis A."/>
            <person name="Berthelot C."/>
            <person name="Parey E."/>
            <person name="Roest Crollius H."/>
            <person name="Montfort J."/>
            <person name="Robinson-Rechavi M."/>
            <person name="Bouchez O."/>
            <person name="Lampietro C."/>
            <person name="Lopez Roques C."/>
            <person name="Donnadieu C."/>
            <person name="Postlethwait J."/>
            <person name="Bobe J."/>
            <person name="Dillon D."/>
            <person name="Chandos A."/>
            <person name="von Hippel F."/>
            <person name="Guiguen Y."/>
        </authorList>
    </citation>
    <scope>NUCLEOTIDE SEQUENCE</scope>
    <source>
        <strain evidence="1">YG-Jan2019</strain>
    </source>
</reference>
<sequence length="117" mass="12640">MFATGSASHAKCSQCPSGSGSPWQFIALVTYLALRHQQLKAQPVPSIDITARSPWRSCRCAAVSLAILRHSPSPQPHVVRHSYPFPSSKPIDKSFEKLWNDGVLGEAKPAAIPIPPA</sequence>
<organism evidence="1 2">
    <name type="scientific">Dallia pectoralis</name>
    <name type="common">Alaska blackfish</name>
    <dbReference type="NCBI Taxonomy" id="75939"/>
    <lineage>
        <taxon>Eukaryota</taxon>
        <taxon>Metazoa</taxon>
        <taxon>Chordata</taxon>
        <taxon>Craniata</taxon>
        <taxon>Vertebrata</taxon>
        <taxon>Euteleostomi</taxon>
        <taxon>Actinopterygii</taxon>
        <taxon>Neopterygii</taxon>
        <taxon>Teleostei</taxon>
        <taxon>Protacanthopterygii</taxon>
        <taxon>Esociformes</taxon>
        <taxon>Umbridae</taxon>
        <taxon>Dallia</taxon>
    </lineage>
</organism>
<name>A0ACC2GF30_DALPE</name>
<keyword evidence="2" id="KW-1185">Reference proteome</keyword>
<evidence type="ECO:0000313" key="2">
    <source>
        <dbReference type="Proteomes" id="UP001157502"/>
    </source>
</evidence>
<dbReference type="Proteomes" id="UP001157502">
    <property type="component" value="Chromosome 14"/>
</dbReference>
<dbReference type="EMBL" id="CM055741">
    <property type="protein sequence ID" value="KAJ8002121.1"/>
    <property type="molecule type" value="Genomic_DNA"/>
</dbReference>